<comment type="function">
    <text evidence="9">Essential subunit of the Sec protein translocation channel SecYEG. Clamps together the 2 halves of SecY. May contact the channel plug during translocation.</text>
</comment>
<dbReference type="Pfam" id="PF00584">
    <property type="entry name" value="SecE"/>
    <property type="match status" value="1"/>
</dbReference>
<reference evidence="10 11" key="1">
    <citation type="journal article" date="2022" name="Int. J. Syst. Evol. Microbiol.">
        <title>Prevotella herbatica sp. nov., a plant polysaccharide-decomposing anaerobic bacterium isolated from a methanogenic reactor.</title>
        <authorList>
            <person name="Uek A."/>
            <person name="Tonouchi A."/>
            <person name="Kaku N."/>
            <person name="Ueki K."/>
        </authorList>
    </citation>
    <scope>NUCLEOTIDE SEQUENCE [LARGE SCALE GENOMIC DNA]</scope>
    <source>
        <strain evidence="10 11">WR041</strain>
    </source>
</reference>
<dbReference type="Gene3D" id="1.20.5.1030">
    <property type="entry name" value="Preprotein translocase secy subunit"/>
    <property type="match status" value="1"/>
</dbReference>
<dbReference type="NCBIfam" id="TIGR00964">
    <property type="entry name" value="secE_bact"/>
    <property type="match status" value="1"/>
</dbReference>
<keyword evidence="8 9" id="KW-0472">Membrane</keyword>
<gene>
    <name evidence="9 10" type="primary">secE</name>
    <name evidence="10" type="ORF">prwr041_08570</name>
</gene>
<dbReference type="Proteomes" id="UP001319045">
    <property type="component" value="Chromosome"/>
</dbReference>
<evidence type="ECO:0000256" key="2">
    <source>
        <dbReference type="ARBA" id="ARBA00022448"/>
    </source>
</evidence>
<dbReference type="InterPro" id="IPR038379">
    <property type="entry name" value="SecE_sf"/>
</dbReference>
<evidence type="ECO:0000256" key="7">
    <source>
        <dbReference type="ARBA" id="ARBA00023010"/>
    </source>
</evidence>
<dbReference type="EMBL" id="AP024484">
    <property type="protein sequence ID" value="BCS84964.1"/>
    <property type="molecule type" value="Genomic_DNA"/>
</dbReference>
<evidence type="ECO:0000313" key="11">
    <source>
        <dbReference type="Proteomes" id="UP001319045"/>
    </source>
</evidence>
<name>A0ABM7NX34_9BACT</name>
<keyword evidence="5 9" id="KW-0653">Protein transport</keyword>
<evidence type="ECO:0000256" key="4">
    <source>
        <dbReference type="ARBA" id="ARBA00022692"/>
    </source>
</evidence>
<keyword evidence="3 9" id="KW-1003">Cell membrane</keyword>
<protein>
    <recommendedName>
        <fullName evidence="9">Protein translocase subunit SecE</fullName>
    </recommendedName>
</protein>
<comment type="subunit">
    <text evidence="9">Component of the Sec protein translocase complex. Heterotrimer consisting of SecY, SecE and SecG subunits. The heterotrimers can form oligomers, although 1 heterotrimer is thought to be able to translocate proteins. Interacts with the ribosome. Interacts with SecDF, and other proteins may be involved. Interacts with SecA.</text>
</comment>
<organism evidence="10 11">
    <name type="scientific">Prevotella herbatica</name>
    <dbReference type="NCBI Taxonomy" id="2801997"/>
    <lineage>
        <taxon>Bacteria</taxon>
        <taxon>Pseudomonadati</taxon>
        <taxon>Bacteroidota</taxon>
        <taxon>Bacteroidia</taxon>
        <taxon>Bacteroidales</taxon>
        <taxon>Prevotellaceae</taxon>
        <taxon>Prevotella</taxon>
    </lineage>
</organism>
<dbReference type="PANTHER" id="PTHR33910">
    <property type="entry name" value="PROTEIN TRANSLOCASE SUBUNIT SECE"/>
    <property type="match status" value="1"/>
</dbReference>
<evidence type="ECO:0000256" key="1">
    <source>
        <dbReference type="ARBA" id="ARBA00004370"/>
    </source>
</evidence>
<keyword evidence="4 9" id="KW-0812">Transmembrane</keyword>
<proteinExistence type="inferred from homology"/>
<keyword evidence="7 9" id="KW-0811">Translocation</keyword>
<keyword evidence="2 9" id="KW-0813">Transport</keyword>
<feature type="transmembrane region" description="Helical" evidence="9">
    <location>
        <begin position="32"/>
        <end position="53"/>
    </location>
</feature>
<dbReference type="HAMAP" id="MF_00422">
    <property type="entry name" value="SecE"/>
    <property type="match status" value="1"/>
</dbReference>
<evidence type="ECO:0000256" key="5">
    <source>
        <dbReference type="ARBA" id="ARBA00022927"/>
    </source>
</evidence>
<evidence type="ECO:0000256" key="9">
    <source>
        <dbReference type="HAMAP-Rule" id="MF_00422"/>
    </source>
</evidence>
<dbReference type="InterPro" id="IPR001901">
    <property type="entry name" value="Translocase_SecE/Sec61-g"/>
</dbReference>
<sequence>MFKKIVNYCKACYDELAHKTTWPTRAELTHSAMVVLSASLVIALVVFAMDSVFRFVMSTIYPN</sequence>
<evidence type="ECO:0000256" key="3">
    <source>
        <dbReference type="ARBA" id="ARBA00022475"/>
    </source>
</evidence>
<evidence type="ECO:0000313" key="10">
    <source>
        <dbReference type="EMBL" id="BCS84964.1"/>
    </source>
</evidence>
<keyword evidence="6 9" id="KW-1133">Transmembrane helix</keyword>
<accession>A0ABM7NX34</accession>
<dbReference type="PANTHER" id="PTHR33910:SF1">
    <property type="entry name" value="PROTEIN TRANSLOCASE SUBUNIT SECE"/>
    <property type="match status" value="1"/>
</dbReference>
<evidence type="ECO:0000256" key="6">
    <source>
        <dbReference type="ARBA" id="ARBA00022989"/>
    </source>
</evidence>
<keyword evidence="11" id="KW-1185">Reference proteome</keyword>
<comment type="similarity">
    <text evidence="9">Belongs to the SecE/SEC61-gamma family.</text>
</comment>
<dbReference type="InterPro" id="IPR005807">
    <property type="entry name" value="SecE_bac"/>
</dbReference>
<dbReference type="RefSeq" id="WP_018462904.1">
    <property type="nucleotide sequence ID" value="NZ_AP024484.1"/>
</dbReference>
<evidence type="ECO:0000256" key="8">
    <source>
        <dbReference type="ARBA" id="ARBA00023136"/>
    </source>
</evidence>
<comment type="subcellular location">
    <subcellularLocation>
        <location evidence="9">Cell membrane</location>
        <topology evidence="9">Single-pass membrane protein</topology>
    </subcellularLocation>
    <subcellularLocation>
        <location evidence="1">Membrane</location>
    </subcellularLocation>
</comment>